<reference evidence="4 5" key="1">
    <citation type="submission" date="2017-04" db="EMBL/GenBank/DDBJ databases">
        <title>Draft genome sequences of Alloscardovia macacae UMA81211 and UMA81212 isolated from the feces of a rhesus macaque (Macaca mulatta).</title>
        <authorList>
            <person name="Albert K."/>
            <person name="Sela D.A."/>
        </authorList>
    </citation>
    <scope>NUCLEOTIDE SEQUENCE [LARGE SCALE GENOMIC DNA]</scope>
    <source>
        <strain evidence="4 5">UMA81212</strain>
    </source>
</reference>
<dbReference type="PANTHER" id="PTHR43022:SF1">
    <property type="entry name" value="PROTEIN SMF"/>
    <property type="match status" value="1"/>
</dbReference>
<accession>A0A1Y2SVT0</accession>
<evidence type="ECO:0000313" key="4">
    <source>
        <dbReference type="EMBL" id="OTA29678.1"/>
    </source>
</evidence>
<dbReference type="SUPFAM" id="SSF102405">
    <property type="entry name" value="MCP/YpsA-like"/>
    <property type="match status" value="1"/>
</dbReference>
<dbReference type="Gene3D" id="3.40.50.450">
    <property type="match status" value="1"/>
</dbReference>
<organism evidence="4 5">
    <name type="scientific">Alloscardovia macacae</name>
    <dbReference type="NCBI Taxonomy" id="1160091"/>
    <lineage>
        <taxon>Bacteria</taxon>
        <taxon>Bacillati</taxon>
        <taxon>Actinomycetota</taxon>
        <taxon>Actinomycetes</taxon>
        <taxon>Bifidobacteriales</taxon>
        <taxon>Bifidobacteriaceae</taxon>
        <taxon>Alloscardovia</taxon>
    </lineage>
</organism>
<protein>
    <recommendedName>
        <fullName evidence="3">Smf/DprA SLOG domain-containing protein</fullName>
    </recommendedName>
</protein>
<dbReference type="OrthoDB" id="9785707at2"/>
<dbReference type="Pfam" id="PF02481">
    <property type="entry name" value="DNA_processg_A"/>
    <property type="match status" value="1"/>
</dbReference>
<dbReference type="InterPro" id="IPR003488">
    <property type="entry name" value="DprA"/>
</dbReference>
<dbReference type="RefSeq" id="WP_086106208.1">
    <property type="nucleotide sequence ID" value="NZ_NEKB01000004.1"/>
</dbReference>
<dbReference type="STRING" id="1160091.B9T39_02250"/>
<dbReference type="Proteomes" id="UP000243540">
    <property type="component" value="Unassembled WGS sequence"/>
</dbReference>
<proteinExistence type="inferred from homology"/>
<sequence>MIPLTSTALAHAMLTAAARSSDVALSYLSLDYEEGPLGLLERLRFMSKQYAHTGTLPRWNDLYDCLLQRLQHISEDTSPHAVREHLNKSLHHWVSNLTRYEDMSLTALSSMLTNNYSYWIIDRMSPLWPTQLRDLYLNTEDSCPPLCLWGVGDPQVLTSCDEPYGIIGSRSVNSYGRQVAFECAKDAALHGHLVISGGALGGDAAAHWGALAALDITDTPGKTVSIMAGGLKHIGPAQNNTLFQRITDSGGAIISEMTPDTIPDSYRFHDRNRLIAAYSSTLIISQAQLKSGAMNTAKWSAQMNRLIYAAPGNINTPYNAGCNNLIHEGKANILPSCTNLDSITGHHEVHDAPMSQAQESQDNRKGNEEMSEYTEVLPAESNPKLYSKKNAEESTSPTFSPSSSSSTDSALELLF</sequence>
<dbReference type="EMBL" id="NEKC01000004">
    <property type="protein sequence ID" value="OTA29678.1"/>
    <property type="molecule type" value="Genomic_DNA"/>
</dbReference>
<comment type="caution">
    <text evidence="4">The sequence shown here is derived from an EMBL/GenBank/DDBJ whole genome shotgun (WGS) entry which is preliminary data.</text>
</comment>
<evidence type="ECO:0000256" key="2">
    <source>
        <dbReference type="SAM" id="MobiDB-lite"/>
    </source>
</evidence>
<feature type="region of interest" description="Disordered" evidence="2">
    <location>
        <begin position="352"/>
        <end position="415"/>
    </location>
</feature>
<feature type="domain" description="Smf/DprA SLOG" evidence="3">
    <location>
        <begin position="122"/>
        <end position="337"/>
    </location>
</feature>
<feature type="compositionally biased region" description="Low complexity" evidence="2">
    <location>
        <begin position="394"/>
        <end position="409"/>
    </location>
</feature>
<name>A0A1Y2SVT0_9BIFI</name>
<dbReference type="InterPro" id="IPR057666">
    <property type="entry name" value="DrpA_SLOG"/>
</dbReference>
<dbReference type="GO" id="GO:0009294">
    <property type="term" value="P:DNA-mediated transformation"/>
    <property type="evidence" value="ECO:0007669"/>
    <property type="project" value="InterPro"/>
</dbReference>
<evidence type="ECO:0000259" key="3">
    <source>
        <dbReference type="Pfam" id="PF02481"/>
    </source>
</evidence>
<evidence type="ECO:0000256" key="1">
    <source>
        <dbReference type="ARBA" id="ARBA00006525"/>
    </source>
</evidence>
<gene>
    <name evidence="4" type="ORF">B9T39_02250</name>
</gene>
<comment type="similarity">
    <text evidence="1">Belongs to the DprA/Smf family.</text>
</comment>
<evidence type="ECO:0000313" key="5">
    <source>
        <dbReference type="Proteomes" id="UP000243540"/>
    </source>
</evidence>
<dbReference type="PANTHER" id="PTHR43022">
    <property type="entry name" value="PROTEIN SMF"/>
    <property type="match status" value="1"/>
</dbReference>
<dbReference type="AlphaFoldDB" id="A0A1Y2SVT0"/>